<dbReference type="AlphaFoldDB" id="A0AAD5PMF8"/>
<evidence type="ECO:0000313" key="3">
    <source>
        <dbReference type="EMBL" id="KAI9550019.1"/>
    </source>
</evidence>
<name>A0AAD5PMF8_9CRUS</name>
<feature type="transmembrane region" description="Helical" evidence="1">
    <location>
        <begin position="20"/>
        <end position="44"/>
    </location>
</feature>
<evidence type="ECO:0000256" key="1">
    <source>
        <dbReference type="SAM" id="Phobius"/>
    </source>
</evidence>
<protein>
    <submittedName>
        <fullName evidence="3">Uncharacterized protein</fullName>
    </submittedName>
</protein>
<keyword evidence="1" id="KW-0472">Membrane</keyword>
<dbReference type="EMBL" id="WJBH02000200">
    <property type="protein sequence ID" value="KAI9549961.1"/>
    <property type="molecule type" value="Genomic_DNA"/>
</dbReference>
<organism evidence="3 4">
    <name type="scientific">Daphnia sinensis</name>
    <dbReference type="NCBI Taxonomy" id="1820382"/>
    <lineage>
        <taxon>Eukaryota</taxon>
        <taxon>Metazoa</taxon>
        <taxon>Ecdysozoa</taxon>
        <taxon>Arthropoda</taxon>
        <taxon>Crustacea</taxon>
        <taxon>Branchiopoda</taxon>
        <taxon>Diplostraca</taxon>
        <taxon>Cladocera</taxon>
        <taxon>Anomopoda</taxon>
        <taxon>Daphniidae</taxon>
        <taxon>Daphnia</taxon>
        <taxon>Daphnia similis group</taxon>
    </lineage>
</organism>
<gene>
    <name evidence="2" type="ORF">GHT06_005232</name>
    <name evidence="3" type="ORF">GHT06_007609</name>
</gene>
<sequence>MLVGGETAVDNVDNAAVAGVLIFFREFTFDSLLLFSLCCAIFLLSNSRSVASALEDCLYIYTWLREIVD</sequence>
<proteinExistence type="predicted"/>
<keyword evidence="1" id="KW-0812">Transmembrane</keyword>
<keyword evidence="1" id="KW-1133">Transmembrane helix</keyword>
<evidence type="ECO:0000313" key="4">
    <source>
        <dbReference type="Proteomes" id="UP000820818"/>
    </source>
</evidence>
<evidence type="ECO:0000313" key="2">
    <source>
        <dbReference type="EMBL" id="KAI9549961.1"/>
    </source>
</evidence>
<dbReference type="EMBL" id="WJBH02000193">
    <property type="protein sequence ID" value="KAI9550019.1"/>
    <property type="molecule type" value="Genomic_DNA"/>
</dbReference>
<accession>A0AAD5PMF8</accession>
<comment type="caution">
    <text evidence="3">The sequence shown here is derived from an EMBL/GenBank/DDBJ whole genome shotgun (WGS) entry which is preliminary data.</text>
</comment>
<reference evidence="3" key="1">
    <citation type="submission" date="2022-05" db="EMBL/GenBank/DDBJ databases">
        <title>A multi-omics perspective on studying reproductive biology in Daphnia sinensis.</title>
        <authorList>
            <person name="Jia J."/>
        </authorList>
    </citation>
    <scope>NUCLEOTIDE SEQUENCE</scope>
    <source>
        <strain evidence="3">WSL</strain>
    </source>
</reference>
<keyword evidence="4" id="KW-1185">Reference proteome</keyword>
<dbReference type="Proteomes" id="UP000820818">
    <property type="component" value="Unassembled WGS sequence"/>
</dbReference>